<keyword evidence="2" id="KW-1185">Reference proteome</keyword>
<accession>A0ACC0BLN4</accession>
<evidence type="ECO:0000313" key="1">
    <source>
        <dbReference type="EMBL" id="KAI5673479.1"/>
    </source>
</evidence>
<comment type="caution">
    <text evidence="1">The sequence shown here is derived from an EMBL/GenBank/DDBJ whole genome shotgun (WGS) entry which is preliminary data.</text>
</comment>
<dbReference type="EMBL" id="CM044703">
    <property type="protein sequence ID" value="KAI5673479.1"/>
    <property type="molecule type" value="Genomic_DNA"/>
</dbReference>
<dbReference type="Proteomes" id="UP001060085">
    <property type="component" value="Linkage Group LG03"/>
</dbReference>
<sequence>MEMTSNLAIVIAIAFILVMTWTWKILSYFWFRPKMLERYLRDQGLKGNPYSLGFGDLKCMKRMTIDAQSKPINVSDDIIPYVVPFHYHIIQKYGKKSFIWIGPNPIINILEPQMIKDVLFNYKTFQKPSTNPLSRLLVSGLLVLEGEKWAKHRKILSPAFSIDKIKQLLPAMIPSCSQLMRNWETLMPSQGSCEIDVWPYLEKLTSNIISQVAFGSSDEGKWIFQLQEEPVKLMHQILNSIYIPGWRFLPTKLNRRLKQINLETRVLTRNIINKREKEMDSDDLLGILLESNRKEIQEHGDHGDVAMSIDDVIEECKLFYHAGQETTSTLLLWTMVMLGMHKNWQTRARDEVLQVFGNNNPITMAGLNHLKIMTMILKEVLRLYPPAAIMFRSTHKKIKLGDMVLPPGVGFALHTAIVHRDTEIWGDDAKEFNPERFAVASETPPAGTFFPFSLGPRICIGKNVAMAAAKMTLAMILQHFTFELSPSYAHAPFPVLTTKPRFGANMILHKI</sequence>
<organism evidence="1 2">
    <name type="scientific">Catharanthus roseus</name>
    <name type="common">Madagascar periwinkle</name>
    <name type="synonym">Vinca rosea</name>
    <dbReference type="NCBI Taxonomy" id="4058"/>
    <lineage>
        <taxon>Eukaryota</taxon>
        <taxon>Viridiplantae</taxon>
        <taxon>Streptophyta</taxon>
        <taxon>Embryophyta</taxon>
        <taxon>Tracheophyta</taxon>
        <taxon>Spermatophyta</taxon>
        <taxon>Magnoliopsida</taxon>
        <taxon>eudicotyledons</taxon>
        <taxon>Gunneridae</taxon>
        <taxon>Pentapetalae</taxon>
        <taxon>asterids</taxon>
        <taxon>lamiids</taxon>
        <taxon>Gentianales</taxon>
        <taxon>Apocynaceae</taxon>
        <taxon>Rauvolfioideae</taxon>
        <taxon>Vinceae</taxon>
        <taxon>Catharanthinae</taxon>
        <taxon>Catharanthus</taxon>
    </lineage>
</organism>
<evidence type="ECO:0000313" key="2">
    <source>
        <dbReference type="Proteomes" id="UP001060085"/>
    </source>
</evidence>
<name>A0ACC0BLN4_CATRO</name>
<gene>
    <name evidence="1" type="ORF">M9H77_13843</name>
</gene>
<protein>
    <submittedName>
        <fullName evidence="1">Uncharacterized protein</fullName>
    </submittedName>
</protein>
<reference evidence="2" key="1">
    <citation type="journal article" date="2023" name="Nat. Plants">
        <title>Single-cell RNA sequencing provides a high-resolution roadmap for understanding the multicellular compartmentation of specialized metabolism.</title>
        <authorList>
            <person name="Sun S."/>
            <person name="Shen X."/>
            <person name="Li Y."/>
            <person name="Li Y."/>
            <person name="Wang S."/>
            <person name="Li R."/>
            <person name="Zhang H."/>
            <person name="Shen G."/>
            <person name="Guo B."/>
            <person name="Wei J."/>
            <person name="Xu J."/>
            <person name="St-Pierre B."/>
            <person name="Chen S."/>
            <person name="Sun C."/>
        </authorList>
    </citation>
    <scope>NUCLEOTIDE SEQUENCE [LARGE SCALE GENOMIC DNA]</scope>
</reference>
<proteinExistence type="predicted"/>